<evidence type="ECO:0000313" key="3">
    <source>
        <dbReference type="Proteomes" id="UP000652198"/>
    </source>
</evidence>
<feature type="region of interest" description="Disordered" evidence="1">
    <location>
        <begin position="151"/>
        <end position="173"/>
    </location>
</feature>
<organism evidence="2 3">
    <name type="scientific">Paraburkholderia solitsugae</name>
    <dbReference type="NCBI Taxonomy" id="2675748"/>
    <lineage>
        <taxon>Bacteria</taxon>
        <taxon>Pseudomonadati</taxon>
        <taxon>Pseudomonadota</taxon>
        <taxon>Betaproteobacteria</taxon>
        <taxon>Burkholderiales</taxon>
        <taxon>Burkholderiaceae</taxon>
        <taxon>Paraburkholderia</taxon>
    </lineage>
</organism>
<comment type="caution">
    <text evidence="2">The sequence shown here is derived from an EMBL/GenBank/DDBJ whole genome shotgun (WGS) entry which is preliminary data.</text>
</comment>
<accession>A0ABX2C4W4</accession>
<proteinExistence type="predicted"/>
<sequence length="191" mass="21056">MKWTRCVVELSEAEEVTLQQLSINHRHRDTRTRAAGVLMLGRGFKPGAIAGQLDVSGQTVYNWFHAWRDSGVCGLMGGHNGGRAPALSDGMVATALEVARAEPLTLVQIAQRVQDVHGEPLPCRIETLGEALKRAGFSFKRNRYALKKAQRRGIRNEARHARQASASRPRWPVSSVLSRRGGLLRIATRSA</sequence>
<dbReference type="SUPFAM" id="SSF46689">
    <property type="entry name" value="Homeodomain-like"/>
    <property type="match status" value="1"/>
</dbReference>
<reference evidence="2 3" key="1">
    <citation type="submission" date="2019-11" db="EMBL/GenBank/DDBJ databases">
        <title>Metabolism of dissolved organic matter in forest soils.</title>
        <authorList>
            <person name="Cyle K.T."/>
            <person name="Wilhelm R.C."/>
            <person name="Martinez C.E."/>
        </authorList>
    </citation>
    <scope>NUCLEOTIDE SEQUENCE [LARGE SCALE GENOMIC DNA]</scope>
    <source>
        <strain evidence="2 3">1N</strain>
    </source>
</reference>
<keyword evidence="3" id="KW-1185">Reference proteome</keyword>
<dbReference type="EMBL" id="WOEY01000188">
    <property type="protein sequence ID" value="NPT48019.1"/>
    <property type="molecule type" value="Genomic_DNA"/>
</dbReference>
<evidence type="ECO:0000256" key="1">
    <source>
        <dbReference type="SAM" id="MobiDB-lite"/>
    </source>
</evidence>
<name>A0ABX2C4W4_9BURK</name>
<protein>
    <submittedName>
        <fullName evidence="2">Helix-turn-helix domain-containing protein</fullName>
    </submittedName>
</protein>
<dbReference type="InterPro" id="IPR009057">
    <property type="entry name" value="Homeodomain-like_sf"/>
</dbReference>
<evidence type="ECO:0000313" key="2">
    <source>
        <dbReference type="EMBL" id="NPT48019.1"/>
    </source>
</evidence>
<dbReference type="Proteomes" id="UP000652198">
    <property type="component" value="Unassembled WGS sequence"/>
</dbReference>
<gene>
    <name evidence="2" type="ORF">GNZ12_43415</name>
</gene>
<dbReference type="Pfam" id="PF13384">
    <property type="entry name" value="HTH_23"/>
    <property type="match status" value="1"/>
</dbReference>